<evidence type="ECO:0000313" key="1">
    <source>
        <dbReference type="EMBL" id="WOH16315.1"/>
    </source>
</evidence>
<protein>
    <submittedName>
        <fullName evidence="1">Uncharacterized protein</fullName>
    </submittedName>
</protein>
<dbReference type="Proteomes" id="UP000077755">
    <property type="component" value="Chromosome 9"/>
</dbReference>
<accession>A0AAF0XYJ3</accession>
<organism evidence="1 2">
    <name type="scientific">Daucus carota subsp. sativus</name>
    <name type="common">Carrot</name>
    <dbReference type="NCBI Taxonomy" id="79200"/>
    <lineage>
        <taxon>Eukaryota</taxon>
        <taxon>Viridiplantae</taxon>
        <taxon>Streptophyta</taxon>
        <taxon>Embryophyta</taxon>
        <taxon>Tracheophyta</taxon>
        <taxon>Spermatophyta</taxon>
        <taxon>Magnoliopsida</taxon>
        <taxon>eudicotyledons</taxon>
        <taxon>Gunneridae</taxon>
        <taxon>Pentapetalae</taxon>
        <taxon>asterids</taxon>
        <taxon>campanulids</taxon>
        <taxon>Apiales</taxon>
        <taxon>Apiaceae</taxon>
        <taxon>Apioideae</taxon>
        <taxon>Scandiceae</taxon>
        <taxon>Daucinae</taxon>
        <taxon>Daucus</taxon>
        <taxon>Daucus sect. Daucus</taxon>
    </lineage>
</organism>
<dbReference type="InterPro" id="IPR008480">
    <property type="entry name" value="DUF761_pln"/>
</dbReference>
<evidence type="ECO:0000313" key="2">
    <source>
        <dbReference type="Proteomes" id="UP000077755"/>
    </source>
</evidence>
<reference evidence="1" key="2">
    <citation type="submission" date="2022-03" db="EMBL/GenBank/DDBJ databases">
        <title>Draft title - Genomic analysis of global carrot germplasm unveils the trajectory of domestication and the origin of high carotenoid orange carrot.</title>
        <authorList>
            <person name="Iorizzo M."/>
            <person name="Ellison S."/>
            <person name="Senalik D."/>
            <person name="Macko-Podgorni A."/>
            <person name="Grzebelus D."/>
            <person name="Bostan H."/>
            <person name="Rolling W."/>
            <person name="Curaba J."/>
            <person name="Simon P."/>
        </authorList>
    </citation>
    <scope>NUCLEOTIDE SEQUENCE</scope>
    <source>
        <tissue evidence="1">Leaf</tissue>
    </source>
</reference>
<dbReference type="EMBL" id="CP093351">
    <property type="protein sequence ID" value="WOH16315.1"/>
    <property type="molecule type" value="Genomic_DNA"/>
</dbReference>
<dbReference type="AlphaFoldDB" id="A0AAF0XYJ3"/>
<dbReference type="Pfam" id="PF05553">
    <property type="entry name" value="DUF761"/>
    <property type="match status" value="1"/>
</dbReference>
<dbReference type="PANTHER" id="PTHR33098">
    <property type="entry name" value="COTTON FIBER (DUF761)"/>
    <property type="match status" value="1"/>
</dbReference>
<name>A0AAF0XYJ3_DAUCS</name>
<reference evidence="1" key="1">
    <citation type="journal article" date="2016" name="Nat. Genet.">
        <title>A high-quality carrot genome assembly provides new insights into carotenoid accumulation and asterid genome evolution.</title>
        <authorList>
            <person name="Iorizzo M."/>
            <person name="Ellison S."/>
            <person name="Senalik D."/>
            <person name="Zeng P."/>
            <person name="Satapoomin P."/>
            <person name="Huang J."/>
            <person name="Bowman M."/>
            <person name="Iovene M."/>
            <person name="Sanseverino W."/>
            <person name="Cavagnaro P."/>
            <person name="Yildiz M."/>
            <person name="Macko-Podgorni A."/>
            <person name="Moranska E."/>
            <person name="Grzebelus E."/>
            <person name="Grzebelus D."/>
            <person name="Ashrafi H."/>
            <person name="Zheng Z."/>
            <person name="Cheng S."/>
            <person name="Spooner D."/>
            <person name="Van Deynze A."/>
            <person name="Simon P."/>
        </authorList>
    </citation>
    <scope>NUCLEOTIDE SEQUENCE</scope>
    <source>
        <tissue evidence="1">Leaf</tissue>
    </source>
</reference>
<sequence length="59" mass="6877">MLQTGVKEVVKTVSFKGDEQVDAKAENFINRFKQQLKMQRLDSIKRYTDMLTRGPRSTN</sequence>
<proteinExistence type="predicted"/>
<gene>
    <name evidence="1" type="ORF">DCAR_0935866</name>
</gene>
<keyword evidence="2" id="KW-1185">Reference proteome</keyword>
<dbReference type="PANTHER" id="PTHR33098:SF53">
    <property type="entry name" value="OS05G0540900 PROTEIN"/>
    <property type="match status" value="1"/>
</dbReference>